<proteinExistence type="predicted"/>
<dbReference type="Proteomes" id="UP001476798">
    <property type="component" value="Unassembled WGS sequence"/>
</dbReference>
<accession>A0ABV0PI70</accession>
<gene>
    <name evidence="2" type="ORF">GOODEAATRI_029879</name>
</gene>
<sequence>MDAAASAVIMVQLSPSHNLNALLEPKLSADGEEKQREQLSAGSPKVENRPGGLNSLQVNLDVSTAYHGYETYIEDGLICLKHKVRNLEKKKVNHVPCCEAGLLQGLSCILSTHS</sequence>
<organism evidence="2 3">
    <name type="scientific">Goodea atripinnis</name>
    <dbReference type="NCBI Taxonomy" id="208336"/>
    <lineage>
        <taxon>Eukaryota</taxon>
        <taxon>Metazoa</taxon>
        <taxon>Chordata</taxon>
        <taxon>Craniata</taxon>
        <taxon>Vertebrata</taxon>
        <taxon>Euteleostomi</taxon>
        <taxon>Actinopterygii</taxon>
        <taxon>Neopterygii</taxon>
        <taxon>Teleostei</taxon>
        <taxon>Neoteleostei</taxon>
        <taxon>Acanthomorphata</taxon>
        <taxon>Ovalentaria</taxon>
        <taxon>Atherinomorphae</taxon>
        <taxon>Cyprinodontiformes</taxon>
        <taxon>Goodeidae</taxon>
        <taxon>Goodea</taxon>
    </lineage>
</organism>
<reference evidence="2 3" key="1">
    <citation type="submission" date="2021-06" db="EMBL/GenBank/DDBJ databases">
        <authorList>
            <person name="Palmer J.M."/>
        </authorList>
    </citation>
    <scope>NUCLEOTIDE SEQUENCE [LARGE SCALE GENOMIC DNA]</scope>
    <source>
        <strain evidence="2 3">GA_2019</strain>
        <tissue evidence="2">Muscle</tissue>
    </source>
</reference>
<feature type="region of interest" description="Disordered" evidence="1">
    <location>
        <begin position="30"/>
        <end position="52"/>
    </location>
</feature>
<evidence type="ECO:0000256" key="1">
    <source>
        <dbReference type="SAM" id="MobiDB-lite"/>
    </source>
</evidence>
<name>A0ABV0PI70_9TELE</name>
<dbReference type="EMBL" id="JAHRIO010074513">
    <property type="protein sequence ID" value="MEQ2183167.1"/>
    <property type="molecule type" value="Genomic_DNA"/>
</dbReference>
<evidence type="ECO:0000313" key="3">
    <source>
        <dbReference type="Proteomes" id="UP001476798"/>
    </source>
</evidence>
<evidence type="ECO:0000313" key="2">
    <source>
        <dbReference type="EMBL" id="MEQ2183167.1"/>
    </source>
</evidence>
<comment type="caution">
    <text evidence="2">The sequence shown here is derived from an EMBL/GenBank/DDBJ whole genome shotgun (WGS) entry which is preliminary data.</text>
</comment>
<protein>
    <submittedName>
        <fullName evidence="2">Uncharacterized protein</fullName>
    </submittedName>
</protein>
<keyword evidence="3" id="KW-1185">Reference proteome</keyword>